<dbReference type="EMBL" id="BARV01020561">
    <property type="protein sequence ID" value="GAI28719.1"/>
    <property type="molecule type" value="Genomic_DNA"/>
</dbReference>
<dbReference type="Gene3D" id="3.40.630.30">
    <property type="match status" value="1"/>
</dbReference>
<proteinExistence type="predicted"/>
<dbReference type="PROSITE" id="PS51186">
    <property type="entry name" value="GNAT"/>
    <property type="match status" value="1"/>
</dbReference>
<dbReference type="InterPro" id="IPR016181">
    <property type="entry name" value="Acyl_CoA_acyltransferase"/>
</dbReference>
<dbReference type="InterPro" id="IPR000182">
    <property type="entry name" value="GNAT_dom"/>
</dbReference>
<reference evidence="2" key="1">
    <citation type="journal article" date="2014" name="Front. Microbiol.">
        <title>High frequency of phylogenetically diverse reductive dehalogenase-homologous genes in deep subseafloor sedimentary metagenomes.</title>
        <authorList>
            <person name="Kawai M."/>
            <person name="Futagami T."/>
            <person name="Toyoda A."/>
            <person name="Takaki Y."/>
            <person name="Nishi S."/>
            <person name="Hori S."/>
            <person name="Arai W."/>
            <person name="Tsubouchi T."/>
            <person name="Morono Y."/>
            <person name="Uchiyama I."/>
            <person name="Ito T."/>
            <person name="Fujiyama A."/>
            <person name="Inagaki F."/>
            <person name="Takami H."/>
        </authorList>
    </citation>
    <scope>NUCLEOTIDE SEQUENCE</scope>
    <source>
        <strain evidence="2">Expedition CK06-06</strain>
    </source>
</reference>
<organism evidence="2">
    <name type="scientific">marine sediment metagenome</name>
    <dbReference type="NCBI Taxonomy" id="412755"/>
    <lineage>
        <taxon>unclassified sequences</taxon>
        <taxon>metagenomes</taxon>
        <taxon>ecological metagenomes</taxon>
    </lineage>
</organism>
<name>X1PCT4_9ZZZZ</name>
<evidence type="ECO:0000259" key="1">
    <source>
        <dbReference type="PROSITE" id="PS51186"/>
    </source>
</evidence>
<dbReference type="PANTHER" id="PTHR43415">
    <property type="entry name" value="SPERMIDINE N(1)-ACETYLTRANSFERASE"/>
    <property type="match status" value="1"/>
</dbReference>
<gene>
    <name evidence="2" type="ORF">S06H3_34285</name>
</gene>
<dbReference type="GO" id="GO:0016747">
    <property type="term" value="F:acyltransferase activity, transferring groups other than amino-acyl groups"/>
    <property type="evidence" value="ECO:0007669"/>
    <property type="project" value="InterPro"/>
</dbReference>
<protein>
    <recommendedName>
        <fullName evidence="1">N-acetyltransferase domain-containing protein</fullName>
    </recommendedName>
</protein>
<feature type="non-terminal residue" evidence="2">
    <location>
        <position position="157"/>
    </location>
</feature>
<dbReference type="PANTHER" id="PTHR43415:SF3">
    <property type="entry name" value="GNAT-FAMILY ACETYLTRANSFERASE"/>
    <property type="match status" value="1"/>
</dbReference>
<accession>X1PCT4</accession>
<comment type="caution">
    <text evidence="2">The sequence shown here is derived from an EMBL/GenBank/DDBJ whole genome shotgun (WGS) entry which is preliminary data.</text>
</comment>
<dbReference type="SUPFAM" id="SSF55729">
    <property type="entry name" value="Acyl-CoA N-acyltransferases (Nat)"/>
    <property type="match status" value="1"/>
</dbReference>
<sequence length="157" mass="18506">MLKGQKVVLREKRLEDANKDYAWRSDDELAHLDAAPTLRIPFTNFIASYADELSHPSRRRRRFAVETLDGKHIGNCMYYNIDEGKMGAELGIMIGDRDYWDQGHGTDVVTTLLDHIFNTTKLERVYLNTLEWNIRAHRCFEKCGFVRCKRQRRFHND</sequence>
<evidence type="ECO:0000313" key="2">
    <source>
        <dbReference type="EMBL" id="GAI28719.1"/>
    </source>
</evidence>
<feature type="domain" description="N-acetyltransferase" evidence="1">
    <location>
        <begin position="7"/>
        <end position="157"/>
    </location>
</feature>
<dbReference type="AlphaFoldDB" id="X1PCT4"/>
<dbReference type="Pfam" id="PF13302">
    <property type="entry name" value="Acetyltransf_3"/>
    <property type="match status" value="1"/>
</dbReference>